<keyword evidence="2" id="KW-1185">Reference proteome</keyword>
<gene>
    <name evidence="1" type="ORF">MEUPH1_LOCUS18323</name>
</gene>
<organism evidence="1 2">
    <name type="scientific">Macrosiphum euphorbiae</name>
    <name type="common">potato aphid</name>
    <dbReference type="NCBI Taxonomy" id="13131"/>
    <lineage>
        <taxon>Eukaryota</taxon>
        <taxon>Metazoa</taxon>
        <taxon>Ecdysozoa</taxon>
        <taxon>Arthropoda</taxon>
        <taxon>Hexapoda</taxon>
        <taxon>Insecta</taxon>
        <taxon>Pterygota</taxon>
        <taxon>Neoptera</taxon>
        <taxon>Paraneoptera</taxon>
        <taxon>Hemiptera</taxon>
        <taxon>Sternorrhyncha</taxon>
        <taxon>Aphidomorpha</taxon>
        <taxon>Aphidoidea</taxon>
        <taxon>Aphididae</taxon>
        <taxon>Macrosiphini</taxon>
        <taxon>Macrosiphum</taxon>
    </lineage>
</organism>
<evidence type="ECO:0000313" key="2">
    <source>
        <dbReference type="Proteomes" id="UP001160148"/>
    </source>
</evidence>
<dbReference type="AlphaFoldDB" id="A0AAV0X557"/>
<name>A0AAV0X557_9HEMI</name>
<sequence length="75" mass="8631">MEVYTKAPTDYKIENVNISSSEGPKTEKHIIIDLLTENNTSKSIRMSVLQLNNLRHNVANLLKHTNRLKTKLQQN</sequence>
<accession>A0AAV0X557</accession>
<protein>
    <submittedName>
        <fullName evidence="1">Uncharacterized protein</fullName>
    </submittedName>
</protein>
<comment type="caution">
    <text evidence="1">The sequence shown here is derived from an EMBL/GenBank/DDBJ whole genome shotgun (WGS) entry which is preliminary data.</text>
</comment>
<evidence type="ECO:0000313" key="1">
    <source>
        <dbReference type="EMBL" id="CAI6363365.1"/>
    </source>
</evidence>
<proteinExistence type="predicted"/>
<reference evidence="1 2" key="1">
    <citation type="submission" date="2023-01" db="EMBL/GenBank/DDBJ databases">
        <authorList>
            <person name="Whitehead M."/>
        </authorList>
    </citation>
    <scope>NUCLEOTIDE SEQUENCE [LARGE SCALE GENOMIC DNA]</scope>
</reference>
<dbReference type="EMBL" id="CARXXK010000003">
    <property type="protein sequence ID" value="CAI6363365.1"/>
    <property type="molecule type" value="Genomic_DNA"/>
</dbReference>
<dbReference type="Proteomes" id="UP001160148">
    <property type="component" value="Unassembled WGS sequence"/>
</dbReference>